<feature type="region of interest" description="Disordered" evidence="3">
    <location>
        <begin position="41"/>
        <end position="74"/>
    </location>
</feature>
<dbReference type="Gene3D" id="1.10.287.1120">
    <property type="entry name" value="Bipartite methylase S protein"/>
    <property type="match status" value="1"/>
</dbReference>
<dbReference type="AlphaFoldDB" id="T0Z9U5"/>
<dbReference type="EMBL" id="AUZZ01006856">
    <property type="protein sequence ID" value="EQD44726.1"/>
    <property type="molecule type" value="Genomic_DNA"/>
</dbReference>
<evidence type="ECO:0000256" key="2">
    <source>
        <dbReference type="ARBA" id="ARBA00023125"/>
    </source>
</evidence>
<proteinExistence type="predicted"/>
<keyword evidence="1" id="KW-0680">Restriction system</keyword>
<gene>
    <name evidence="4" type="ORF">B2A_09492</name>
</gene>
<dbReference type="GO" id="GO:0003677">
    <property type="term" value="F:DNA binding"/>
    <property type="evidence" value="ECO:0007669"/>
    <property type="project" value="UniProtKB-KW"/>
</dbReference>
<dbReference type="InterPro" id="IPR044946">
    <property type="entry name" value="Restrct_endonuc_typeI_TRD_sf"/>
</dbReference>
<reference evidence="4" key="1">
    <citation type="submission" date="2013-08" db="EMBL/GenBank/DDBJ databases">
        <authorList>
            <person name="Mendez C."/>
            <person name="Richter M."/>
            <person name="Ferrer M."/>
            <person name="Sanchez J."/>
        </authorList>
    </citation>
    <scope>NUCLEOTIDE SEQUENCE</scope>
</reference>
<sequence length="109" mass="12071">MADYLDRETARIDGLIAEKERMLALLEEKRAALISRVVTRGLDPTNSHGANLNAEGGPQGEGRDCPSSAPLKPSGQEWLGEIPAHWRMERAKNLFAVRDDRSDDGRKNC</sequence>
<dbReference type="GO" id="GO:0009307">
    <property type="term" value="P:DNA restriction-modification system"/>
    <property type="evidence" value="ECO:0007669"/>
    <property type="project" value="UniProtKB-KW"/>
</dbReference>
<protein>
    <submittedName>
        <fullName evidence="4">Type I restriction-modification system, S subunit</fullName>
    </submittedName>
</protein>
<dbReference type="Gene3D" id="3.90.220.20">
    <property type="entry name" value="DNA methylase specificity domains"/>
    <property type="match status" value="1"/>
</dbReference>
<accession>T0Z9U5</accession>
<organism evidence="4">
    <name type="scientific">mine drainage metagenome</name>
    <dbReference type="NCBI Taxonomy" id="410659"/>
    <lineage>
        <taxon>unclassified sequences</taxon>
        <taxon>metagenomes</taxon>
        <taxon>ecological metagenomes</taxon>
    </lineage>
</organism>
<comment type="caution">
    <text evidence="4">The sequence shown here is derived from an EMBL/GenBank/DDBJ whole genome shotgun (WGS) entry which is preliminary data.</text>
</comment>
<name>T0Z9U5_9ZZZZ</name>
<evidence type="ECO:0000256" key="3">
    <source>
        <dbReference type="SAM" id="MobiDB-lite"/>
    </source>
</evidence>
<evidence type="ECO:0000256" key="1">
    <source>
        <dbReference type="ARBA" id="ARBA00022747"/>
    </source>
</evidence>
<reference evidence="4" key="2">
    <citation type="journal article" date="2014" name="ISME J.">
        <title>Microbial stratification in low pH oxic and suboxic macroscopic growths along an acid mine drainage.</title>
        <authorList>
            <person name="Mendez-Garcia C."/>
            <person name="Mesa V."/>
            <person name="Sprenger R.R."/>
            <person name="Richter M."/>
            <person name="Diez M.S."/>
            <person name="Solano J."/>
            <person name="Bargiela R."/>
            <person name="Golyshina O.V."/>
            <person name="Manteca A."/>
            <person name="Ramos J.L."/>
            <person name="Gallego J.R."/>
            <person name="Llorente I."/>
            <person name="Martins Dos Santos V.A."/>
            <person name="Jensen O.N."/>
            <person name="Pelaez A.I."/>
            <person name="Sanchez J."/>
            <person name="Ferrer M."/>
        </authorList>
    </citation>
    <scope>NUCLEOTIDE SEQUENCE</scope>
</reference>
<evidence type="ECO:0000313" key="4">
    <source>
        <dbReference type="EMBL" id="EQD44726.1"/>
    </source>
</evidence>
<keyword evidence="2" id="KW-0238">DNA-binding</keyword>